<dbReference type="EMBL" id="CP003642">
    <property type="protein sequence ID" value="AFZ25626.1"/>
    <property type="molecule type" value="Genomic_DNA"/>
</dbReference>
<dbReference type="eggNOG" id="COG1649">
    <property type="taxonomic scope" value="Bacteria"/>
</dbReference>
<dbReference type="InterPro" id="IPR017853">
    <property type="entry name" value="GH"/>
</dbReference>
<name>K9X0R4_9NOST</name>
<dbReference type="InterPro" id="IPR003790">
    <property type="entry name" value="GHL10"/>
</dbReference>
<dbReference type="Proteomes" id="UP000010475">
    <property type="component" value="Chromosome"/>
</dbReference>
<dbReference type="AlphaFoldDB" id="K9X0R4"/>
<evidence type="ECO:0000313" key="4">
    <source>
        <dbReference type="Proteomes" id="UP000010475"/>
    </source>
</evidence>
<dbReference type="STRING" id="56107.Cylst_3483"/>
<dbReference type="PATRIC" id="fig|56107.3.peg.3827"/>
<accession>K9X0R4</accession>
<feature type="domain" description="Glycosyl hydrolase-like 10" evidence="2">
    <location>
        <begin position="63"/>
        <end position="375"/>
    </location>
</feature>
<dbReference type="KEGG" id="csg:Cylst_3483"/>
<proteinExistence type="predicted"/>
<reference evidence="3 4" key="1">
    <citation type="submission" date="2012-06" db="EMBL/GenBank/DDBJ databases">
        <title>Finished chromosome of genome of Cylindrospermum stagnale PCC 7417.</title>
        <authorList>
            <consortium name="US DOE Joint Genome Institute"/>
            <person name="Gugger M."/>
            <person name="Coursin T."/>
            <person name="Rippka R."/>
            <person name="Tandeau De Marsac N."/>
            <person name="Huntemann M."/>
            <person name="Wei C.-L."/>
            <person name="Han J."/>
            <person name="Detter J.C."/>
            <person name="Han C."/>
            <person name="Tapia R."/>
            <person name="Chen A."/>
            <person name="Kyrpides N."/>
            <person name="Mavromatis K."/>
            <person name="Markowitz V."/>
            <person name="Szeto E."/>
            <person name="Ivanova N."/>
            <person name="Pagani I."/>
            <person name="Pati A."/>
            <person name="Goodwin L."/>
            <person name="Nordberg H.P."/>
            <person name="Cantor M.N."/>
            <person name="Hua S.X."/>
            <person name="Woyke T."/>
            <person name="Kerfeld C.A."/>
        </authorList>
    </citation>
    <scope>NUCLEOTIDE SEQUENCE [LARGE SCALE GENOMIC DNA]</scope>
    <source>
        <strain evidence="3 4">PCC 7417</strain>
    </source>
</reference>
<dbReference type="SUPFAM" id="SSF51445">
    <property type="entry name" value="(Trans)glycosidases"/>
    <property type="match status" value="1"/>
</dbReference>
<dbReference type="PANTHER" id="PTHR43405">
    <property type="entry name" value="GLYCOSYL HYDROLASE DIGH"/>
    <property type="match status" value="1"/>
</dbReference>
<evidence type="ECO:0000259" key="2">
    <source>
        <dbReference type="Pfam" id="PF02638"/>
    </source>
</evidence>
<gene>
    <name evidence="3" type="ORF">Cylst_3483</name>
</gene>
<dbReference type="PANTHER" id="PTHR43405:SF1">
    <property type="entry name" value="GLYCOSYL HYDROLASE DIGH"/>
    <property type="match status" value="1"/>
</dbReference>
<protein>
    <recommendedName>
        <fullName evidence="2">Glycosyl hydrolase-like 10 domain-containing protein</fullName>
    </recommendedName>
</protein>
<sequence>MTLFCSYMYTYKTKSNLQMKRVIRSCVFYLLCLGLVINLTVFSLSSLSSISVSSQQASPLKTEVRGVWLTNVASGVLFVPWGINRAINQLSALNFNTVYPVVWNRGYTFYQSALAKTVTGSETEPLLNLMHGGRDFLAKLVKLAKIKNLSVIPWFEYGLMTPPNSELAKRYPDWLTIGQTNISAVQEIPQDEINNGFSTQQAWLNPLHPQVQEFIQGLIMEVVRNYDVDGVQFDDHFGMPVQFGYDRFTIQLYQQEHQGKSPPTDPFNPEWMRWRADKLTNFMAQIYQAVKAVKPHTKISLSPNSQYFAYKYYLQDWEGWVKKGLVDELILQVYRDHQRNFIWELETSAVKFARTQIPVGVGISTGTLRHPVDIARIREQVQTVRDRNFSGISFFYWESLWGYISPESPKQRRQVFQEMFQAKAIKP</sequence>
<evidence type="ECO:0000256" key="1">
    <source>
        <dbReference type="ARBA" id="ARBA00022729"/>
    </source>
</evidence>
<dbReference type="Pfam" id="PF02638">
    <property type="entry name" value="GHL10"/>
    <property type="match status" value="1"/>
</dbReference>
<dbReference type="Gene3D" id="3.20.20.80">
    <property type="entry name" value="Glycosidases"/>
    <property type="match status" value="1"/>
</dbReference>
<dbReference type="InterPro" id="IPR052177">
    <property type="entry name" value="Divisome_Glycosyl_Hydrolase"/>
</dbReference>
<dbReference type="HOGENOM" id="CLU_029517_1_1_3"/>
<organism evidence="3 4">
    <name type="scientific">Cylindrospermum stagnale PCC 7417</name>
    <dbReference type="NCBI Taxonomy" id="56107"/>
    <lineage>
        <taxon>Bacteria</taxon>
        <taxon>Bacillati</taxon>
        <taxon>Cyanobacteriota</taxon>
        <taxon>Cyanophyceae</taxon>
        <taxon>Nostocales</taxon>
        <taxon>Nostocaceae</taxon>
        <taxon>Cylindrospermum</taxon>
    </lineage>
</organism>
<keyword evidence="1" id="KW-0732">Signal</keyword>
<keyword evidence="4" id="KW-1185">Reference proteome</keyword>
<evidence type="ECO:0000313" key="3">
    <source>
        <dbReference type="EMBL" id="AFZ25626.1"/>
    </source>
</evidence>